<protein>
    <recommendedName>
        <fullName evidence="4">F-box domain-containing protein</fullName>
    </recommendedName>
</protein>
<evidence type="ECO:0000256" key="1">
    <source>
        <dbReference type="SAM" id="Phobius"/>
    </source>
</evidence>
<keyword evidence="1" id="KW-0812">Transmembrane</keyword>
<gene>
    <name evidence="2" type="ORF">D9613_003138</name>
</gene>
<dbReference type="InterPro" id="IPR032675">
    <property type="entry name" value="LRR_dom_sf"/>
</dbReference>
<organism evidence="2 3">
    <name type="scientific">Agrocybe pediades</name>
    <dbReference type="NCBI Taxonomy" id="84607"/>
    <lineage>
        <taxon>Eukaryota</taxon>
        <taxon>Fungi</taxon>
        <taxon>Dikarya</taxon>
        <taxon>Basidiomycota</taxon>
        <taxon>Agaricomycotina</taxon>
        <taxon>Agaricomycetes</taxon>
        <taxon>Agaricomycetidae</taxon>
        <taxon>Agaricales</taxon>
        <taxon>Agaricineae</taxon>
        <taxon>Strophariaceae</taxon>
        <taxon>Agrocybe</taxon>
    </lineage>
</organism>
<evidence type="ECO:0008006" key="4">
    <source>
        <dbReference type="Google" id="ProtNLM"/>
    </source>
</evidence>
<dbReference type="Gene3D" id="3.80.10.10">
    <property type="entry name" value="Ribonuclease Inhibitor"/>
    <property type="match status" value="1"/>
</dbReference>
<dbReference type="SUPFAM" id="SSF52047">
    <property type="entry name" value="RNI-like"/>
    <property type="match status" value="1"/>
</dbReference>
<accession>A0A8H4VP09</accession>
<feature type="transmembrane region" description="Helical" evidence="1">
    <location>
        <begin position="490"/>
        <end position="510"/>
    </location>
</feature>
<dbReference type="Proteomes" id="UP000521872">
    <property type="component" value="Unassembled WGS sequence"/>
</dbReference>
<keyword evidence="3" id="KW-1185">Reference proteome</keyword>
<proteinExistence type="predicted"/>
<comment type="caution">
    <text evidence="2">The sequence shown here is derived from an EMBL/GenBank/DDBJ whole genome shotgun (WGS) entry which is preliminary data.</text>
</comment>
<dbReference type="AlphaFoldDB" id="A0A8H4VP09"/>
<keyword evidence="1" id="KW-0472">Membrane</keyword>
<reference evidence="2 3" key="1">
    <citation type="submission" date="2019-12" db="EMBL/GenBank/DDBJ databases">
        <authorList>
            <person name="Floudas D."/>
            <person name="Bentzer J."/>
            <person name="Ahren D."/>
            <person name="Johansson T."/>
            <person name="Persson P."/>
            <person name="Tunlid A."/>
        </authorList>
    </citation>
    <scope>NUCLEOTIDE SEQUENCE [LARGE SCALE GENOMIC DNA]</scope>
    <source>
        <strain evidence="2 3">CBS 102.39</strain>
    </source>
</reference>
<evidence type="ECO:0000313" key="2">
    <source>
        <dbReference type="EMBL" id="KAF4615105.1"/>
    </source>
</evidence>
<sequence>MHSEHTATTDEQNLTSIHSKISEIETGLCALKVQRRALVKESEKLVANITAKRVQHAPMRELIPELCDIIFAYCAPDECAFECNETPNCDYDRRYPLLLANVCRRWRTMVMGNPSLWTTLHLRPTTHADSEIRRMSLFLRHSEILPLKATICPSYIPRTGWDAKVISIAVLPLLRSLLPELGRIVSLKTHLQMEILPVLFPAESRVHMPLIEHLHLLIDDQYINTASLGIISAPRLRHLHVRDATPLVGVLADVLPHLHSLVIAGCEHWKCARAFPRLLSMCTDLRSCTITFPSNLFFSDVEPIVLPELVYLSLEWPFLFEPSPIFRALRAPKLRSLRIAHRSRQLVLPPQILLSLKDLVQSAQLLSELVISGCNVLTQDEAASLLQEAKSLRKLEIIGCQRGDRFLVPLTPSHTSLASTWVCPMLEHVKIAGLQDSDVRPVISFMRSRTLGMPHTYNICVNSPDRSQYRFLSEVDLDIHSPTLSRQGRLLMLSGLFGMQYFLTIIGPYGNLFGMG</sequence>
<name>A0A8H4VP09_9AGAR</name>
<evidence type="ECO:0000313" key="3">
    <source>
        <dbReference type="Proteomes" id="UP000521872"/>
    </source>
</evidence>
<keyword evidence="1" id="KW-1133">Transmembrane helix</keyword>
<dbReference type="EMBL" id="JAACJL010000044">
    <property type="protein sequence ID" value="KAF4615105.1"/>
    <property type="molecule type" value="Genomic_DNA"/>
</dbReference>